<dbReference type="Pfam" id="PF09148">
    <property type="entry name" value="DUF1934"/>
    <property type="match status" value="1"/>
</dbReference>
<dbReference type="InterPro" id="IPR012674">
    <property type="entry name" value="Calycin"/>
</dbReference>
<keyword evidence="2" id="KW-1185">Reference proteome</keyword>
<evidence type="ECO:0000313" key="2">
    <source>
        <dbReference type="Proteomes" id="UP000769780"/>
    </source>
</evidence>
<dbReference type="InterPro" id="IPR015231">
    <property type="entry name" value="DUF1934"/>
</dbReference>
<dbReference type="EMBL" id="JACWFH010000012">
    <property type="protein sequence ID" value="MBY0097450.1"/>
    <property type="molecule type" value="Genomic_DNA"/>
</dbReference>
<sequence>MPVKVKVKTVINKEPFELTAFGRYSEKGDSTYLQYDEMMPEGTIHTTIKLKNGEVVILRKGAVDMRLHFITNKKTPGTFNTELGLMLTEADTKKVAIGEGQVEIHYDLDIQGSYAGTYHMNIQYEEVSE</sequence>
<proteinExistence type="predicted"/>
<evidence type="ECO:0000313" key="1">
    <source>
        <dbReference type="EMBL" id="MBY0097450.1"/>
    </source>
</evidence>
<organism evidence="1 2">
    <name type="scientific">Mesobacillus maritimus</name>
    <dbReference type="NCBI Taxonomy" id="1643336"/>
    <lineage>
        <taxon>Bacteria</taxon>
        <taxon>Bacillati</taxon>
        <taxon>Bacillota</taxon>
        <taxon>Bacilli</taxon>
        <taxon>Bacillales</taxon>
        <taxon>Bacillaceae</taxon>
        <taxon>Mesobacillus</taxon>
    </lineage>
</organism>
<dbReference type="Gene3D" id="2.40.128.20">
    <property type="match status" value="1"/>
</dbReference>
<dbReference type="Proteomes" id="UP000769780">
    <property type="component" value="Unassembled WGS sequence"/>
</dbReference>
<name>A0ABS7K5G3_9BACI</name>
<reference evidence="1 2" key="1">
    <citation type="submission" date="2020-07" db="EMBL/GenBank/DDBJ databases">
        <title>Fungal Genomes of the International Space Station.</title>
        <authorList>
            <person name="Seuylemezian A."/>
            <person name="Singh N.K."/>
            <person name="Wood J."/>
            <person name="Venkateswaran K."/>
        </authorList>
    </citation>
    <scope>NUCLEOTIDE SEQUENCE [LARGE SCALE GENOMIC DNA]</scope>
    <source>
        <strain evidence="1 2">PL-B2</strain>
    </source>
</reference>
<protein>
    <submittedName>
        <fullName evidence="1">DUF1934 domain-containing protein</fullName>
    </submittedName>
</protein>
<accession>A0ABS7K5G3</accession>
<dbReference type="SUPFAM" id="SSF50814">
    <property type="entry name" value="Lipocalins"/>
    <property type="match status" value="1"/>
</dbReference>
<comment type="caution">
    <text evidence="1">The sequence shown here is derived from an EMBL/GenBank/DDBJ whole genome shotgun (WGS) entry which is preliminary data.</text>
</comment>
<gene>
    <name evidence="1" type="ORF">H0185_11650</name>
</gene>